<name>A0A0F9HN56_9ZZZZ</name>
<sequence>MKFLKELKDEFFDVDQLDEAQRAWKRVFKAGRPVLKRWYRCTSGPKKGKMVSTPRVCATRKDPKKVRRGRVIARRRKAVRIRKSKVTGRTATHRMLVKMNKRLSAPNVQRTD</sequence>
<feature type="region of interest" description="Disordered" evidence="1">
    <location>
        <begin position="43"/>
        <end position="68"/>
    </location>
</feature>
<gene>
    <name evidence="2" type="ORF">LCGC14_2043470</name>
</gene>
<reference evidence="2" key="1">
    <citation type="journal article" date="2015" name="Nature">
        <title>Complex archaea that bridge the gap between prokaryotes and eukaryotes.</title>
        <authorList>
            <person name="Spang A."/>
            <person name="Saw J.H."/>
            <person name="Jorgensen S.L."/>
            <person name="Zaremba-Niedzwiedzka K."/>
            <person name="Martijn J."/>
            <person name="Lind A.E."/>
            <person name="van Eijk R."/>
            <person name="Schleper C."/>
            <person name="Guy L."/>
            <person name="Ettema T.J."/>
        </authorList>
    </citation>
    <scope>NUCLEOTIDE SEQUENCE</scope>
</reference>
<evidence type="ECO:0000313" key="2">
    <source>
        <dbReference type="EMBL" id="KKL76582.1"/>
    </source>
</evidence>
<protein>
    <submittedName>
        <fullName evidence="2">Uncharacterized protein</fullName>
    </submittedName>
</protein>
<proteinExistence type="predicted"/>
<evidence type="ECO:0000256" key="1">
    <source>
        <dbReference type="SAM" id="MobiDB-lite"/>
    </source>
</evidence>
<organism evidence="2">
    <name type="scientific">marine sediment metagenome</name>
    <dbReference type="NCBI Taxonomy" id="412755"/>
    <lineage>
        <taxon>unclassified sequences</taxon>
        <taxon>metagenomes</taxon>
        <taxon>ecological metagenomes</taxon>
    </lineage>
</organism>
<dbReference type="EMBL" id="LAZR01024002">
    <property type="protein sequence ID" value="KKL76582.1"/>
    <property type="molecule type" value="Genomic_DNA"/>
</dbReference>
<dbReference type="AlphaFoldDB" id="A0A0F9HN56"/>
<accession>A0A0F9HN56</accession>
<comment type="caution">
    <text evidence="2">The sequence shown here is derived from an EMBL/GenBank/DDBJ whole genome shotgun (WGS) entry which is preliminary data.</text>
</comment>